<evidence type="ECO:0000256" key="6">
    <source>
        <dbReference type="SAM" id="Phobius"/>
    </source>
</evidence>
<sequence>MLLTVAALLVSPLAADAEQATGSSSASSGSTSGSTADSETGLAAGALCSPSSVTIGDGTDTSVPDYGVATWVGGDMYVGAPSTASDGTVNTAYGKDAATPVSSYAVEAEGLTLVQGKLAIKSVKNSWSNRGFRFGIVGFGAQYRGEEGSDTLVVAGLSSASKITLADYDGNDVNALGYGATGRGWIGKDPTYGDNAYYNAQIAGTRSRAMGTDGWSKQVESVYNYTGDGTVTWTGSNANPLTGVRIVKNGTATTSDLSGYGQTVASQSATLAAVAANGTVTESAAPDDAAYWRYKYNSNTINYQFVFDSSNREKLLTFTGDGSSVLQVFDVPASYLSDTGQDGTVYRGVDFDFENIPSGASVVVNVVADTTGSSTGNISFHSGWRFWWNGNEIGDGYVDAGIGDGTVTDEDRADYSTAAKSIMWNFAGLASSETLTIYGGQYNSGKSGDDPAAAMLGSIMVPYGSFDDHVTTNGRVWVGGDFMMDNPTVAATFGKGVGEGDSASVIDMDQERHNFPWSGSVSTSCSSIGWSKTGSDGTVPEGTKWAVYGTLDDAKSSTNAILTVTDNVVSSGDWNTATGELELHNLAQGAAYYIREVATADGYDLNTNIYRIETGADSGTVVTRIAAIYTTDSSNDSSASSATRIWAASDSSGTFTYPADDEAALIDSDGRIVNKLSTGGISWTKVDATNQQAIAGATFAVQQFADGAYADVDATITADGGQYQVAGLPAGHWYRIVETAAPDGYQADVDSAYYFYVGAGTASGTASVSVTVGSATYAAGTFYHDTTANFDAQTGAPVTTTAMESNTIANDRVPGSVSWTKISSDRADTAPLAGSEWTITYYSYNGEGTDDYAYNGKSYTITDCTADGSCTFADVDGETPYPAWAKDVDATTGKFSLTGLAWGKYVVAEKTAPTGYAKTDQTWTFLIGGDAVKTAMGDSGSTDSAGEASSTSTSASADSTFAEQSDSFTVDLGDIENTPGIVLPSAGGSGNARLVVIAGVGITLLALLGLAFLLRRRN</sequence>
<feature type="chain" id="PRO_5026118297" description="Gram-positive cocci surface proteins LPxTG domain-containing protein" evidence="7">
    <location>
        <begin position="18"/>
        <end position="1018"/>
    </location>
</feature>
<feature type="compositionally biased region" description="Low complexity" evidence="5">
    <location>
        <begin position="20"/>
        <end position="36"/>
    </location>
</feature>
<gene>
    <name evidence="9" type="ORF">F6S87_03730</name>
</gene>
<keyword evidence="10" id="KW-1185">Reference proteome</keyword>
<keyword evidence="6" id="KW-0812">Transmembrane</keyword>
<protein>
    <recommendedName>
        <fullName evidence="8">Gram-positive cocci surface proteins LPxTG domain-containing protein</fullName>
    </recommendedName>
</protein>
<keyword evidence="3 7" id="KW-0732">Signal</keyword>
<evidence type="ECO:0000313" key="9">
    <source>
        <dbReference type="EMBL" id="NEG69731.1"/>
    </source>
</evidence>
<evidence type="ECO:0000259" key="8">
    <source>
        <dbReference type="PROSITE" id="PS50847"/>
    </source>
</evidence>
<evidence type="ECO:0000256" key="3">
    <source>
        <dbReference type="ARBA" id="ARBA00022729"/>
    </source>
</evidence>
<dbReference type="InterPro" id="IPR013783">
    <property type="entry name" value="Ig-like_fold"/>
</dbReference>
<keyword evidence="1" id="KW-0134">Cell wall</keyword>
<evidence type="ECO:0000256" key="7">
    <source>
        <dbReference type="SAM" id="SignalP"/>
    </source>
</evidence>
<evidence type="ECO:0000256" key="4">
    <source>
        <dbReference type="ARBA" id="ARBA00023088"/>
    </source>
</evidence>
<evidence type="ECO:0000313" key="10">
    <source>
        <dbReference type="Proteomes" id="UP000469292"/>
    </source>
</evidence>
<keyword evidence="6" id="KW-0472">Membrane</keyword>
<dbReference type="PROSITE" id="PS50847">
    <property type="entry name" value="GRAM_POS_ANCHORING"/>
    <property type="match status" value="1"/>
</dbReference>
<feature type="region of interest" description="Disordered" evidence="5">
    <location>
        <begin position="938"/>
        <end position="960"/>
    </location>
</feature>
<dbReference type="InterPro" id="IPR019931">
    <property type="entry name" value="LPXTG_anchor"/>
</dbReference>
<dbReference type="RefSeq" id="WP_163227264.1">
    <property type="nucleotide sequence ID" value="NZ_VYSG01000001.1"/>
</dbReference>
<dbReference type="Pfam" id="PF17802">
    <property type="entry name" value="SpaA"/>
    <property type="match status" value="3"/>
</dbReference>
<feature type="region of interest" description="Disordered" evidence="5">
    <location>
        <begin position="19"/>
        <end position="38"/>
    </location>
</feature>
<comment type="caution">
    <text evidence="9">The sequence shown here is derived from an EMBL/GenBank/DDBJ whole genome shotgun (WGS) entry which is preliminary data.</text>
</comment>
<proteinExistence type="predicted"/>
<feature type="transmembrane region" description="Helical" evidence="6">
    <location>
        <begin position="994"/>
        <end position="1014"/>
    </location>
</feature>
<dbReference type="Gene3D" id="2.60.40.10">
    <property type="entry name" value="Immunoglobulins"/>
    <property type="match status" value="3"/>
</dbReference>
<organism evidence="9 10">
    <name type="scientific">Bifidobacterium choloepi</name>
    <dbReference type="NCBI Taxonomy" id="2614131"/>
    <lineage>
        <taxon>Bacteria</taxon>
        <taxon>Bacillati</taxon>
        <taxon>Actinomycetota</taxon>
        <taxon>Actinomycetes</taxon>
        <taxon>Bifidobacteriales</taxon>
        <taxon>Bifidobacteriaceae</taxon>
        <taxon>Bifidobacterium</taxon>
    </lineage>
</organism>
<feature type="signal peptide" evidence="7">
    <location>
        <begin position="1"/>
        <end position="17"/>
    </location>
</feature>
<keyword evidence="2" id="KW-0964">Secreted</keyword>
<accession>A0A6I5N7B5</accession>
<keyword evidence="4" id="KW-0572">Peptidoglycan-anchor</keyword>
<dbReference type="EMBL" id="VYSG01000001">
    <property type="protein sequence ID" value="NEG69731.1"/>
    <property type="molecule type" value="Genomic_DNA"/>
</dbReference>
<dbReference type="Proteomes" id="UP000469292">
    <property type="component" value="Unassembled WGS sequence"/>
</dbReference>
<evidence type="ECO:0000256" key="2">
    <source>
        <dbReference type="ARBA" id="ARBA00022525"/>
    </source>
</evidence>
<evidence type="ECO:0000256" key="5">
    <source>
        <dbReference type="SAM" id="MobiDB-lite"/>
    </source>
</evidence>
<keyword evidence="6" id="KW-1133">Transmembrane helix</keyword>
<reference evidence="9 10" key="1">
    <citation type="submission" date="2019-09" db="EMBL/GenBank/DDBJ databases">
        <title>Phylogenetic characterization of a novel taxon of the genus Bifidobacterium: Bifidobacterium choloepi sp. nov.</title>
        <authorList>
            <person name="Modesto M."/>
            <person name="Satti M."/>
        </authorList>
    </citation>
    <scope>NUCLEOTIDE SEQUENCE [LARGE SCALE GENOMIC DNA]</scope>
    <source>
        <strain evidence="9 10">BRDM6</strain>
    </source>
</reference>
<dbReference type="AlphaFoldDB" id="A0A6I5N7B5"/>
<dbReference type="InterPro" id="IPR041033">
    <property type="entry name" value="SpaA_PFL_dom_1"/>
</dbReference>
<dbReference type="GO" id="GO:0005975">
    <property type="term" value="P:carbohydrate metabolic process"/>
    <property type="evidence" value="ECO:0007669"/>
    <property type="project" value="UniProtKB-ARBA"/>
</dbReference>
<evidence type="ECO:0000256" key="1">
    <source>
        <dbReference type="ARBA" id="ARBA00022512"/>
    </source>
</evidence>
<feature type="domain" description="Gram-positive cocci surface proteins LPxTG" evidence="8">
    <location>
        <begin position="983"/>
        <end position="1018"/>
    </location>
</feature>
<name>A0A6I5N7B5_9BIFI</name>